<dbReference type="Pfam" id="PF02589">
    <property type="entry name" value="LUD_dom"/>
    <property type="match status" value="1"/>
</dbReference>
<protein>
    <recommendedName>
        <fullName evidence="6">SnoaL-like domain-containing protein</fullName>
    </recommendedName>
</protein>
<dbReference type="PANTHER" id="PTHR36179:SF2">
    <property type="entry name" value="LUD DOMAIN-CONTAINING PROTEIN"/>
    <property type="match status" value="1"/>
</dbReference>
<feature type="region of interest" description="Disordered" evidence="1">
    <location>
        <begin position="140"/>
        <end position="167"/>
    </location>
</feature>
<dbReference type="Pfam" id="PF13577">
    <property type="entry name" value="SnoaL_4"/>
    <property type="match status" value="1"/>
</dbReference>
<evidence type="ECO:0000256" key="1">
    <source>
        <dbReference type="SAM" id="MobiDB-lite"/>
    </source>
</evidence>
<dbReference type="Proteomes" id="UP000660611">
    <property type="component" value="Unassembled WGS sequence"/>
</dbReference>
<dbReference type="Gene3D" id="3.10.450.50">
    <property type="match status" value="1"/>
</dbReference>
<accession>A0A919PV36</accession>
<sequence length="371" mass="39598">MTDFQAIADRVEIEALRGEFTDAAMMRDRARMAALFTDDGALRMPDIPVDLVGREEIIAGGERLQAQWDFFVQNSHPGTIQLDGDTAAGRTYMQEIARTKDGRQGQNFAIYHDRYQRTGDGWKFAERVYEIRYLDTSPLAGTAPTSKPAGEPTSKPASEPAGEPAEAPADAFTEAVPEAVLERTAAALRANNFTVEILDDVAAARARVEELIPAGASVFTGASETLRLSGIDADINAGGRYDAVKSRTLTMDRATSSREIWGLIASPDVIVGSVAAVTETGSLVVASASGAQVPGYAGGAGRAIWVVGAQKVVPDLSTALRRVEEHCLPLESVRAQAAYGRPSVVNRVLILNGELEPGRGTVLLLREAIGF</sequence>
<proteinExistence type="predicted"/>
<dbReference type="EMBL" id="BONQ01000138">
    <property type="protein sequence ID" value="GIG50729.1"/>
    <property type="molecule type" value="Genomic_DNA"/>
</dbReference>
<dbReference type="InterPro" id="IPR037401">
    <property type="entry name" value="SnoaL-like"/>
</dbReference>
<evidence type="ECO:0000259" key="2">
    <source>
        <dbReference type="Pfam" id="PF02589"/>
    </source>
</evidence>
<reference evidence="4" key="1">
    <citation type="submission" date="2021-01" db="EMBL/GenBank/DDBJ databases">
        <title>Whole genome shotgun sequence of Dactylosporangium siamense NBRC 106093.</title>
        <authorList>
            <person name="Komaki H."/>
            <person name="Tamura T."/>
        </authorList>
    </citation>
    <scope>NUCLEOTIDE SEQUENCE</scope>
    <source>
        <strain evidence="4">NBRC 106093</strain>
    </source>
</reference>
<name>A0A919PV36_9ACTN</name>
<dbReference type="RefSeq" id="WP_203852363.1">
    <property type="nucleotide sequence ID" value="NZ_BAAAVW010000014.1"/>
</dbReference>
<evidence type="ECO:0000313" key="5">
    <source>
        <dbReference type="Proteomes" id="UP000660611"/>
    </source>
</evidence>
<dbReference type="InterPro" id="IPR032710">
    <property type="entry name" value="NTF2-like_dom_sf"/>
</dbReference>
<organism evidence="4 5">
    <name type="scientific">Dactylosporangium siamense</name>
    <dbReference type="NCBI Taxonomy" id="685454"/>
    <lineage>
        <taxon>Bacteria</taxon>
        <taxon>Bacillati</taxon>
        <taxon>Actinomycetota</taxon>
        <taxon>Actinomycetes</taxon>
        <taxon>Micromonosporales</taxon>
        <taxon>Micromonosporaceae</taxon>
        <taxon>Dactylosporangium</taxon>
    </lineage>
</organism>
<feature type="domain" description="LUD" evidence="2">
    <location>
        <begin position="181"/>
        <end position="336"/>
    </location>
</feature>
<comment type="caution">
    <text evidence="4">The sequence shown here is derived from an EMBL/GenBank/DDBJ whole genome shotgun (WGS) entry which is preliminary data.</text>
</comment>
<dbReference type="SUPFAM" id="SSF54427">
    <property type="entry name" value="NTF2-like"/>
    <property type="match status" value="1"/>
</dbReference>
<feature type="domain" description="SnoaL-like" evidence="3">
    <location>
        <begin position="6"/>
        <end position="127"/>
    </location>
</feature>
<evidence type="ECO:0000313" key="4">
    <source>
        <dbReference type="EMBL" id="GIG50729.1"/>
    </source>
</evidence>
<dbReference type="PANTHER" id="PTHR36179">
    <property type="entry name" value="LUD_DOM DOMAIN-CONTAINING PROTEIN"/>
    <property type="match status" value="1"/>
</dbReference>
<evidence type="ECO:0000259" key="3">
    <source>
        <dbReference type="Pfam" id="PF13577"/>
    </source>
</evidence>
<gene>
    <name evidence="4" type="ORF">Dsi01nite_087700</name>
</gene>
<feature type="compositionally biased region" description="Low complexity" evidence="1">
    <location>
        <begin position="156"/>
        <end position="167"/>
    </location>
</feature>
<evidence type="ECO:0008006" key="6">
    <source>
        <dbReference type="Google" id="ProtNLM"/>
    </source>
</evidence>
<dbReference type="AlphaFoldDB" id="A0A919PV36"/>
<dbReference type="InterPro" id="IPR003741">
    <property type="entry name" value="LUD_dom"/>
</dbReference>
<dbReference type="InterPro" id="IPR024185">
    <property type="entry name" value="FTHF_cligase-like_sf"/>
</dbReference>
<keyword evidence="5" id="KW-1185">Reference proteome</keyword>
<dbReference type="Gene3D" id="3.40.50.10420">
    <property type="entry name" value="NagB/RpiA/CoA transferase-like"/>
    <property type="match status" value="1"/>
</dbReference>